<dbReference type="EMBL" id="HE573024">
    <property type="protein sequence ID" value="CCC49644.1"/>
    <property type="molecule type" value="Genomic_DNA"/>
</dbReference>
<name>G0U0P5_TRYVY</name>
<dbReference type="OMA" id="QTIAKWG"/>
<evidence type="ECO:0000313" key="1">
    <source>
        <dbReference type="EMBL" id="CCC49644.1"/>
    </source>
</evidence>
<dbReference type="VEuPathDB" id="TriTrypDB:TvY486_0802530"/>
<accession>G0U0P5</accession>
<protein>
    <submittedName>
        <fullName evidence="1">Uncharacterized protein</fullName>
    </submittedName>
</protein>
<organism evidence="1">
    <name type="scientific">Trypanosoma vivax (strain Y486)</name>
    <dbReference type="NCBI Taxonomy" id="1055687"/>
    <lineage>
        <taxon>Eukaryota</taxon>
        <taxon>Discoba</taxon>
        <taxon>Euglenozoa</taxon>
        <taxon>Kinetoplastea</taxon>
        <taxon>Metakinetoplastina</taxon>
        <taxon>Trypanosomatida</taxon>
        <taxon>Trypanosomatidae</taxon>
        <taxon>Trypanosoma</taxon>
        <taxon>Duttonella</taxon>
    </lineage>
</organism>
<gene>
    <name evidence="1" type="ORF">TVY486_0802530</name>
</gene>
<dbReference type="AlphaFoldDB" id="G0U0P5"/>
<sequence length="554" mass="61613">MMPTFESLGIHRTLAMALRGKRMKPTPFQARVLEISTTDFADIIVDGRAAKGYTQDSGYPGPPTNEQHDLIMIFLAHCVLSEKNPSRRNALVLASDKEAALRLQKSAMAFAPQCQIAVDLQLTEGFQSVGGADNERREVCIPSTDQAGLEGCERILITTLEDFCSLESDYLRRVTTFASENSSSFPQERLEAIIGFFASCPRAEQNSASNGITRSAFTPPLTRTGIPVTVSTSSTNIFLMYLEPLVSVSAGVRYKLNRKKRRYYQMEAEIRTDDIYNLDSELRKDTAPGVSIQPVYLLYRDDNDHIELLRRILQEYPNHRVLLLTHHKEVRPMYQLISRWNIFGSNGSDGDASPGSLSCMLRTDTVEQQEAVLLRFVGVSTSAAGGGGGSGNGTRDRGTPSLLIAWDAFTAADIMDIDVLIQYYPPQKSIEQRERVEFMHVLHTTADPRVGAEGRRTVLFTLLAPSDFTLVDFFMQQNGLRMFVMNIAPRHPHFGTCVSNMGAVLRTKLIQQAQRDPLKEEAEVVRPVPLLMSGGGGVYSSFSPSFRTDRLPLN</sequence>
<proteinExistence type="predicted"/>
<reference evidence="1" key="1">
    <citation type="journal article" date="2012" name="Proc. Natl. Acad. Sci. U.S.A.">
        <title>Antigenic diversity is generated by distinct evolutionary mechanisms in African trypanosome species.</title>
        <authorList>
            <person name="Jackson A.P."/>
            <person name="Berry A."/>
            <person name="Aslett M."/>
            <person name="Allison H.C."/>
            <person name="Burton P."/>
            <person name="Vavrova-Anderson J."/>
            <person name="Brown R."/>
            <person name="Browne H."/>
            <person name="Corton N."/>
            <person name="Hauser H."/>
            <person name="Gamble J."/>
            <person name="Gilderthorp R."/>
            <person name="Marcello L."/>
            <person name="McQuillan J."/>
            <person name="Otto T.D."/>
            <person name="Quail M.A."/>
            <person name="Sanders M.J."/>
            <person name="van Tonder A."/>
            <person name="Ginger M.L."/>
            <person name="Field M.C."/>
            <person name="Barry J.D."/>
            <person name="Hertz-Fowler C."/>
            <person name="Berriman M."/>
        </authorList>
    </citation>
    <scope>NUCLEOTIDE SEQUENCE</scope>
    <source>
        <strain evidence="1">Y486</strain>
    </source>
</reference>